<evidence type="ECO:0000256" key="6">
    <source>
        <dbReference type="ARBA" id="ARBA00014513"/>
    </source>
</evidence>
<dbReference type="AlphaFoldDB" id="A0AAV0W3L3"/>
<evidence type="ECO:0000256" key="16">
    <source>
        <dbReference type="ARBA" id="ARBA00046920"/>
    </source>
</evidence>
<organism evidence="19 20">
    <name type="scientific">Macrosiphum euphorbiae</name>
    <name type="common">potato aphid</name>
    <dbReference type="NCBI Taxonomy" id="13131"/>
    <lineage>
        <taxon>Eukaryota</taxon>
        <taxon>Metazoa</taxon>
        <taxon>Ecdysozoa</taxon>
        <taxon>Arthropoda</taxon>
        <taxon>Hexapoda</taxon>
        <taxon>Insecta</taxon>
        <taxon>Pterygota</taxon>
        <taxon>Neoptera</taxon>
        <taxon>Paraneoptera</taxon>
        <taxon>Hemiptera</taxon>
        <taxon>Sternorrhyncha</taxon>
        <taxon>Aphidomorpha</taxon>
        <taxon>Aphidoidea</taxon>
        <taxon>Aphididae</taxon>
        <taxon>Macrosiphini</taxon>
        <taxon>Macrosiphum</taxon>
    </lineage>
</organism>
<gene>
    <name evidence="19" type="ORF">MEUPH1_LOCUS6807</name>
</gene>
<keyword evidence="20" id="KW-1185">Reference proteome</keyword>
<dbReference type="GO" id="GO:0051301">
    <property type="term" value="P:cell division"/>
    <property type="evidence" value="ECO:0007669"/>
    <property type="project" value="UniProtKB-KW"/>
</dbReference>
<comment type="similarity">
    <text evidence="5">Belongs to the IST1 family.</text>
</comment>
<protein>
    <recommendedName>
        <fullName evidence="6">IST1 homolog</fullName>
    </recommendedName>
    <alternativeName>
        <fullName evidence="14">Charged multivesicular body protein 8</fullName>
    </alternativeName>
</protein>
<keyword evidence="8" id="KW-0597">Phosphoprotein</keyword>
<dbReference type="InterPro" id="IPR042277">
    <property type="entry name" value="IST1-like"/>
</dbReference>
<evidence type="ECO:0000256" key="2">
    <source>
        <dbReference type="ARBA" id="ARBA00004259"/>
    </source>
</evidence>
<evidence type="ECO:0000256" key="3">
    <source>
        <dbReference type="ARBA" id="ARBA00004300"/>
    </source>
</evidence>
<evidence type="ECO:0000256" key="5">
    <source>
        <dbReference type="ARBA" id="ARBA00005536"/>
    </source>
</evidence>
<dbReference type="GO" id="GO:0031410">
    <property type="term" value="C:cytoplasmic vesicle"/>
    <property type="evidence" value="ECO:0007669"/>
    <property type="project" value="UniProtKB-SubCell"/>
</dbReference>
<dbReference type="GO" id="GO:0015031">
    <property type="term" value="P:protein transport"/>
    <property type="evidence" value="ECO:0007669"/>
    <property type="project" value="InterPro"/>
</dbReference>
<evidence type="ECO:0000256" key="18">
    <source>
        <dbReference type="SAM" id="MobiDB-lite"/>
    </source>
</evidence>
<dbReference type="Gene3D" id="1.20.1260.60">
    <property type="entry name" value="Vacuolar protein sorting-associated protein Ist1"/>
    <property type="match status" value="1"/>
</dbReference>
<comment type="caution">
    <text evidence="19">The sequence shown here is derived from an EMBL/GenBank/DDBJ whole genome shotgun (WGS) entry which is preliminary data.</text>
</comment>
<evidence type="ECO:0000256" key="7">
    <source>
        <dbReference type="ARBA" id="ARBA00022490"/>
    </source>
</evidence>
<dbReference type="PANTHER" id="PTHR12161:SF5">
    <property type="entry name" value="IST1 HOMOLOG"/>
    <property type="match status" value="1"/>
</dbReference>
<dbReference type="Proteomes" id="UP001160148">
    <property type="component" value="Unassembled WGS sequence"/>
</dbReference>
<proteinExistence type="inferred from homology"/>
<evidence type="ECO:0000256" key="4">
    <source>
        <dbReference type="ARBA" id="ARBA00004541"/>
    </source>
</evidence>
<name>A0AAV0W3L3_9HEMI</name>
<evidence type="ECO:0000256" key="9">
    <source>
        <dbReference type="ARBA" id="ARBA00022618"/>
    </source>
</evidence>
<dbReference type="GO" id="GO:0030496">
    <property type="term" value="C:midbody"/>
    <property type="evidence" value="ECO:0007669"/>
    <property type="project" value="UniProtKB-SubCell"/>
</dbReference>
<evidence type="ECO:0000256" key="17">
    <source>
        <dbReference type="SAM" id="Coils"/>
    </source>
</evidence>
<feature type="region of interest" description="Disordered" evidence="18">
    <location>
        <begin position="291"/>
        <end position="322"/>
    </location>
</feature>
<dbReference type="GO" id="GO:0005635">
    <property type="term" value="C:nuclear envelope"/>
    <property type="evidence" value="ECO:0007669"/>
    <property type="project" value="UniProtKB-SubCell"/>
</dbReference>
<keyword evidence="11" id="KW-0539">Nucleus</keyword>
<evidence type="ECO:0000313" key="19">
    <source>
        <dbReference type="EMBL" id="CAI6350335.1"/>
    </source>
</evidence>
<dbReference type="GO" id="GO:0005813">
    <property type="term" value="C:centrosome"/>
    <property type="evidence" value="ECO:0007669"/>
    <property type="project" value="UniProtKB-SubCell"/>
</dbReference>
<dbReference type="InterPro" id="IPR005061">
    <property type="entry name" value="Ist1"/>
</dbReference>
<evidence type="ECO:0000256" key="8">
    <source>
        <dbReference type="ARBA" id="ARBA00022553"/>
    </source>
</evidence>
<feature type="coiled-coil region" evidence="17">
    <location>
        <begin position="8"/>
        <end position="42"/>
    </location>
</feature>
<comment type="subunit">
    <text evidence="16">Interacts with CHMP1A, CHMP1B, VPS4A and VTA1. Interacts with SPAST, STAMBP, and USP8. May interact with VPS37B. May associate with the ESCRT-I complex. Interacts with MITD1, in competition with VSP4. Interacts with SPART (via MIT domain); leading to the recruitment of SPART to midbodies. Interacts with SPAST.</text>
</comment>
<dbReference type="EMBL" id="CARXXK010000001">
    <property type="protein sequence ID" value="CAI6350335.1"/>
    <property type="molecule type" value="Genomic_DNA"/>
</dbReference>
<keyword evidence="10" id="KW-0206">Cytoskeleton</keyword>
<accession>A0AAV0W3L3</accession>
<keyword evidence="13" id="KW-0968">Cytoplasmic vesicle</keyword>
<keyword evidence="17" id="KW-0175">Coiled coil</keyword>
<keyword evidence="12" id="KW-0131">Cell cycle</keyword>
<reference evidence="19 20" key="1">
    <citation type="submission" date="2023-01" db="EMBL/GenBank/DDBJ databases">
        <authorList>
            <person name="Whitehead M."/>
        </authorList>
    </citation>
    <scope>NUCLEOTIDE SEQUENCE [LARGE SCALE GENOMIC DNA]</scope>
</reference>
<evidence type="ECO:0000313" key="20">
    <source>
        <dbReference type="Proteomes" id="UP001160148"/>
    </source>
</evidence>
<evidence type="ECO:0000256" key="1">
    <source>
        <dbReference type="ARBA" id="ARBA00004214"/>
    </source>
</evidence>
<evidence type="ECO:0000256" key="11">
    <source>
        <dbReference type="ARBA" id="ARBA00023242"/>
    </source>
</evidence>
<dbReference type="PANTHER" id="PTHR12161">
    <property type="entry name" value="IST1 FAMILY MEMBER"/>
    <property type="match status" value="1"/>
</dbReference>
<evidence type="ECO:0000256" key="15">
    <source>
        <dbReference type="ARBA" id="ARBA00046124"/>
    </source>
</evidence>
<evidence type="ECO:0000256" key="12">
    <source>
        <dbReference type="ARBA" id="ARBA00023306"/>
    </source>
</evidence>
<sequence>MFSSDANYSKLKTNLRLALNRLKLLEKKKTELAQKARKEIADMVAAGKSERAKIRVEHIIREDYFVEALEIVEMFCDALLSRFGLLQQSKILDSSLQESVSSLLWVAPHIQADVSEMKVISDQLTQKFGKKYTESCRSENMDTVSEKLKHKLSLRPPPKILVEKYLIEISKNYNVPYEPDLQVMQEYEQSHSIDSILFDGKNSNNENATRPTGFIGFPSQPMAPIQAPPINYPNMQTMSSMLDSVPLDFEMPSSLPTVPTPTLPAPIQQPLPKPPAANVVKPVPKNPIFSNKNMGFSNLPDLPSVPTDIPTGDVKDKDDDEETDFDELLNRFEDLKKNKK</sequence>
<comment type="function">
    <text evidence="15">ESCRT-III-like protein involved in cytokinesis, nuclear envelope reassembly and endosomal tubulation. Is required for efficient abscission during cytokinesis. Involved in recruiting VPS4A and/or VPS4B to the midbody of dividing cells. During late anaphase, involved in nuclear envelope reassembly and mitotic spindle disassembly together with the ESCRT-III complex: IST1 acts by mediating the recruitment of SPAST to the nuclear membrane, leading to microtubule severing. Recruited to the reforming nuclear envelope (NE) during anaphase by LEMD2. Regulates early endosomal tubulation together with the ESCRT-III complex by mediating the recruitment of SPAST.</text>
</comment>
<dbReference type="FunFam" id="1.20.1260.60:FF:000001">
    <property type="entry name" value="IST1 homolog isoform X1"/>
    <property type="match status" value="1"/>
</dbReference>
<keyword evidence="9" id="KW-0132">Cell division</keyword>
<dbReference type="Pfam" id="PF03398">
    <property type="entry name" value="Ist1"/>
    <property type="match status" value="1"/>
</dbReference>
<evidence type="ECO:0000256" key="13">
    <source>
        <dbReference type="ARBA" id="ARBA00023329"/>
    </source>
</evidence>
<evidence type="ECO:0000256" key="14">
    <source>
        <dbReference type="ARBA" id="ARBA00032374"/>
    </source>
</evidence>
<keyword evidence="7" id="KW-0963">Cytoplasm</keyword>
<comment type="subcellular location">
    <subcellularLocation>
        <location evidence="3">Cytoplasm</location>
        <location evidence="3">Cytoskeleton</location>
        <location evidence="3">Microtubule organizing center</location>
        <location evidence="3">Centrosome</location>
    </subcellularLocation>
    <subcellularLocation>
        <location evidence="4">Cytoplasmic vesicle</location>
    </subcellularLocation>
    <subcellularLocation>
        <location evidence="1">Midbody</location>
    </subcellularLocation>
    <subcellularLocation>
        <location evidence="2">Nucleus envelope</location>
    </subcellularLocation>
</comment>
<evidence type="ECO:0000256" key="10">
    <source>
        <dbReference type="ARBA" id="ARBA00023212"/>
    </source>
</evidence>